<dbReference type="Proteomes" id="UP001501116">
    <property type="component" value="Unassembled WGS sequence"/>
</dbReference>
<dbReference type="RefSeq" id="WP_344412171.1">
    <property type="nucleotide sequence ID" value="NZ_BAAANN010000001.1"/>
</dbReference>
<evidence type="ECO:0000259" key="1">
    <source>
        <dbReference type="Pfam" id="PF00561"/>
    </source>
</evidence>
<dbReference type="EMBL" id="BAAANN010000001">
    <property type="protein sequence ID" value="GAA1938140.1"/>
    <property type="molecule type" value="Genomic_DNA"/>
</dbReference>
<dbReference type="InterPro" id="IPR029058">
    <property type="entry name" value="AB_hydrolase_fold"/>
</dbReference>
<dbReference type="Pfam" id="PF00561">
    <property type="entry name" value="Abhydrolase_1"/>
    <property type="match status" value="1"/>
</dbReference>
<dbReference type="Gene3D" id="3.40.50.1820">
    <property type="entry name" value="alpha/beta hydrolase"/>
    <property type="match status" value="1"/>
</dbReference>
<evidence type="ECO:0000313" key="2">
    <source>
        <dbReference type="EMBL" id="GAA1938140.1"/>
    </source>
</evidence>
<protein>
    <submittedName>
        <fullName evidence="2">Alpha/beta hydrolase</fullName>
    </submittedName>
</protein>
<reference evidence="2 3" key="1">
    <citation type="journal article" date="2019" name="Int. J. Syst. Evol. Microbiol.">
        <title>The Global Catalogue of Microorganisms (GCM) 10K type strain sequencing project: providing services to taxonomists for standard genome sequencing and annotation.</title>
        <authorList>
            <consortium name="The Broad Institute Genomics Platform"/>
            <consortium name="The Broad Institute Genome Sequencing Center for Infectious Disease"/>
            <person name="Wu L."/>
            <person name="Ma J."/>
        </authorList>
    </citation>
    <scope>NUCLEOTIDE SEQUENCE [LARGE SCALE GENOMIC DNA]</scope>
    <source>
        <strain evidence="2 3">JCM 14545</strain>
    </source>
</reference>
<dbReference type="InterPro" id="IPR000073">
    <property type="entry name" value="AB_hydrolase_1"/>
</dbReference>
<comment type="caution">
    <text evidence="2">The sequence shown here is derived from an EMBL/GenBank/DDBJ whole genome shotgun (WGS) entry which is preliminary data.</text>
</comment>
<keyword evidence="2" id="KW-0378">Hydrolase</keyword>
<gene>
    <name evidence="2" type="ORF">GCM10009754_01440</name>
</gene>
<name>A0ABN2Q0V9_9PSEU</name>
<feature type="domain" description="AB hydrolase-1" evidence="1">
    <location>
        <begin position="25"/>
        <end position="276"/>
    </location>
</feature>
<dbReference type="SUPFAM" id="SSF53474">
    <property type="entry name" value="alpha/beta-Hydrolases"/>
    <property type="match status" value="1"/>
</dbReference>
<proteinExistence type="predicted"/>
<organism evidence="2 3">
    <name type="scientific">Amycolatopsis minnesotensis</name>
    <dbReference type="NCBI Taxonomy" id="337894"/>
    <lineage>
        <taxon>Bacteria</taxon>
        <taxon>Bacillati</taxon>
        <taxon>Actinomycetota</taxon>
        <taxon>Actinomycetes</taxon>
        <taxon>Pseudonocardiales</taxon>
        <taxon>Pseudonocardiaceae</taxon>
        <taxon>Amycolatopsis</taxon>
    </lineage>
</organism>
<dbReference type="PANTHER" id="PTHR43798">
    <property type="entry name" value="MONOACYLGLYCEROL LIPASE"/>
    <property type="match status" value="1"/>
</dbReference>
<dbReference type="InterPro" id="IPR000639">
    <property type="entry name" value="Epox_hydrolase-like"/>
</dbReference>
<dbReference type="PRINTS" id="PR00412">
    <property type="entry name" value="EPOXHYDRLASE"/>
</dbReference>
<dbReference type="InterPro" id="IPR050266">
    <property type="entry name" value="AB_hydrolase_sf"/>
</dbReference>
<accession>A0ABN2Q0V9</accession>
<keyword evidence="3" id="KW-1185">Reference proteome</keyword>
<evidence type="ECO:0000313" key="3">
    <source>
        <dbReference type="Proteomes" id="UP001501116"/>
    </source>
</evidence>
<sequence length="299" mass="31778">MAQVRLADGTALCVSETGDPGAPVTVLFAHGYALDLRSWQAIVPDLVSAVERPVRVLSYDHRGHGRSDQATRSSATMNQLADDLAELVEKLVPSGKVVLVGHDMGGLAVMSLTQRHPRLFAERVGGLVLLGTSAGGLTAEASASWPQALGWLVRDLEAVLGSKIIGLVRDHTSKAVSAGLRWWLFGDDPDPAAVELTVQMIRGNWPRTVSLFRPALDAFAREAALTVAADIPVTAIVGERDRLIPAADVALLVRRVRRGTAVVLPGLGHVLPLEAPAQILPRIVGVVHSVQRELDDDAG</sequence>
<dbReference type="GO" id="GO:0016787">
    <property type="term" value="F:hydrolase activity"/>
    <property type="evidence" value="ECO:0007669"/>
    <property type="project" value="UniProtKB-KW"/>
</dbReference>